<dbReference type="PROSITE" id="PS51910">
    <property type="entry name" value="GH18_2"/>
    <property type="match status" value="1"/>
</dbReference>
<dbReference type="AlphaFoldDB" id="A0AB73T6M8"/>
<dbReference type="Proteomes" id="UP000245412">
    <property type="component" value="Unassembled WGS sequence"/>
</dbReference>
<accession>A0AB73T6M8</accession>
<dbReference type="PANTHER" id="PTHR46066:SF2">
    <property type="entry name" value="CHITINASE DOMAIN-CONTAINING PROTEIN 1"/>
    <property type="match status" value="1"/>
</dbReference>
<dbReference type="GO" id="GO:0005975">
    <property type="term" value="P:carbohydrate metabolic process"/>
    <property type="evidence" value="ECO:0007669"/>
    <property type="project" value="InterPro"/>
</dbReference>
<dbReference type="RefSeq" id="WP_109625970.1">
    <property type="nucleotide sequence ID" value="NZ_JANKBI010000023.1"/>
</dbReference>
<evidence type="ECO:0000313" key="3">
    <source>
        <dbReference type="Proteomes" id="UP000245412"/>
    </source>
</evidence>
<keyword evidence="3" id="KW-1185">Reference proteome</keyword>
<name>A0AB73T6M8_9FIRM</name>
<dbReference type="Pfam" id="PF00704">
    <property type="entry name" value="Glyco_hydro_18"/>
    <property type="match status" value="1"/>
</dbReference>
<dbReference type="GO" id="GO:0070492">
    <property type="term" value="F:oligosaccharide binding"/>
    <property type="evidence" value="ECO:0007669"/>
    <property type="project" value="TreeGrafter"/>
</dbReference>
<dbReference type="EMBL" id="QGGY01000004">
    <property type="protein sequence ID" value="PWJ76837.1"/>
    <property type="molecule type" value="Genomic_DNA"/>
</dbReference>
<sequence length="133" mass="15262">MAVAPLNKVREVVEYGVSEISPDKIYMGMPNYAYDWVLPFIRGESKATTIGNVDAVLIADNEGAQIRFDETAMSPWFTYQRNGVTHEVWFEDVRSILAKAELAVFYGLKGMGYWNLMKPFRANWMLLDQLRNT</sequence>
<dbReference type="InterPro" id="IPR017853">
    <property type="entry name" value="GH"/>
</dbReference>
<feature type="domain" description="GH18" evidence="1">
    <location>
        <begin position="1"/>
        <end position="133"/>
    </location>
</feature>
<protein>
    <submittedName>
        <fullName evidence="2">Spore germination protein</fullName>
    </submittedName>
</protein>
<dbReference type="GO" id="GO:0012505">
    <property type="term" value="C:endomembrane system"/>
    <property type="evidence" value="ECO:0007669"/>
    <property type="project" value="TreeGrafter"/>
</dbReference>
<dbReference type="Gene3D" id="3.10.50.10">
    <property type="match status" value="1"/>
</dbReference>
<dbReference type="InterPro" id="IPR001223">
    <property type="entry name" value="Glyco_hydro18_cat"/>
</dbReference>
<gene>
    <name evidence="2" type="ORF">C7383_104286</name>
</gene>
<organism evidence="2 3">
    <name type="scientific">Murimonas intestini</name>
    <dbReference type="NCBI Taxonomy" id="1337051"/>
    <lineage>
        <taxon>Bacteria</taxon>
        <taxon>Bacillati</taxon>
        <taxon>Bacillota</taxon>
        <taxon>Clostridia</taxon>
        <taxon>Lachnospirales</taxon>
        <taxon>Lachnospiraceae</taxon>
        <taxon>Murimonas</taxon>
    </lineage>
</organism>
<dbReference type="SUPFAM" id="SSF51445">
    <property type="entry name" value="(Trans)glycosidases"/>
    <property type="match status" value="1"/>
</dbReference>
<dbReference type="InterPro" id="IPR029070">
    <property type="entry name" value="Chitinase_insertion_sf"/>
</dbReference>
<reference evidence="2 3" key="1">
    <citation type="submission" date="2018-05" db="EMBL/GenBank/DDBJ databases">
        <authorList>
            <person name="Goeker M."/>
            <person name="Huntemann M."/>
            <person name="Clum A."/>
            <person name="Pillay M."/>
            <person name="Palaniappan K."/>
            <person name="Varghese N."/>
            <person name="Mikhailova N."/>
            <person name="Stamatis D."/>
            <person name="Reddy T."/>
            <person name="Daum C."/>
            <person name="Shapiro N."/>
            <person name="Ivanova N."/>
            <person name="Kyrpides N."/>
            <person name="Woyke T."/>
        </authorList>
    </citation>
    <scope>NUCLEOTIDE SEQUENCE [LARGE SCALE GENOMIC DNA]</scope>
    <source>
        <strain evidence="2 3">DSM 26524</strain>
    </source>
</reference>
<evidence type="ECO:0000259" key="1">
    <source>
        <dbReference type="PROSITE" id="PS51910"/>
    </source>
</evidence>
<dbReference type="PANTHER" id="PTHR46066">
    <property type="entry name" value="CHITINASE DOMAIN-CONTAINING PROTEIN 1 FAMILY MEMBER"/>
    <property type="match status" value="1"/>
</dbReference>
<dbReference type="Gene3D" id="3.20.20.80">
    <property type="entry name" value="Glycosidases"/>
    <property type="match status" value="1"/>
</dbReference>
<evidence type="ECO:0000313" key="2">
    <source>
        <dbReference type="EMBL" id="PWJ76837.1"/>
    </source>
</evidence>
<proteinExistence type="predicted"/>
<comment type="caution">
    <text evidence="2">The sequence shown here is derived from an EMBL/GenBank/DDBJ whole genome shotgun (WGS) entry which is preliminary data.</text>
</comment>